<proteinExistence type="predicted"/>
<feature type="signal peptide" evidence="2">
    <location>
        <begin position="1"/>
        <end position="26"/>
    </location>
</feature>
<feature type="region of interest" description="Disordered" evidence="1">
    <location>
        <begin position="61"/>
        <end position="80"/>
    </location>
</feature>
<protein>
    <submittedName>
        <fullName evidence="3">Uncharacterized protein</fullName>
    </submittedName>
</protein>
<dbReference type="OrthoDB" id="7876829at2"/>
<keyword evidence="2" id="KW-0732">Signal</keyword>
<sequence length="152" mass="16520">MIRNALGAAAGLAMALAALGPTPVRAASDEDIARLLAGLAALAIVGKALSEAREDDRADGARHLPYAYHPRRGGDGVPRLGRHRTVPVECMRVTRTRDGVQRVFLRPCVDSRVHKPAAMPRQCLIRVRTQSGPRQAYAGHCLRRNGFRLARD</sequence>
<dbReference type="EMBL" id="QNTQ01000005">
    <property type="protein sequence ID" value="RBI86279.1"/>
    <property type="molecule type" value="Genomic_DNA"/>
</dbReference>
<keyword evidence="4" id="KW-1185">Reference proteome</keyword>
<evidence type="ECO:0000313" key="3">
    <source>
        <dbReference type="EMBL" id="RBI86279.1"/>
    </source>
</evidence>
<accession>A0A365UAV1</accession>
<comment type="caution">
    <text evidence="3">The sequence shown here is derived from an EMBL/GenBank/DDBJ whole genome shotgun (WGS) entry which is preliminary data.</text>
</comment>
<evidence type="ECO:0000256" key="1">
    <source>
        <dbReference type="SAM" id="MobiDB-lite"/>
    </source>
</evidence>
<gene>
    <name evidence="3" type="ORF">DRV85_05875</name>
</gene>
<dbReference type="RefSeq" id="WP_113288516.1">
    <property type="nucleotide sequence ID" value="NZ_QNTQ01000005.1"/>
</dbReference>
<name>A0A365UAV1_9RHOB</name>
<evidence type="ECO:0000313" key="4">
    <source>
        <dbReference type="Proteomes" id="UP000253370"/>
    </source>
</evidence>
<organism evidence="3 4">
    <name type="scientific">Rhodosalinus halophilus</name>
    <dbReference type="NCBI Taxonomy" id="2259333"/>
    <lineage>
        <taxon>Bacteria</taxon>
        <taxon>Pseudomonadati</taxon>
        <taxon>Pseudomonadota</taxon>
        <taxon>Alphaproteobacteria</taxon>
        <taxon>Rhodobacterales</taxon>
        <taxon>Paracoccaceae</taxon>
        <taxon>Rhodosalinus</taxon>
    </lineage>
</organism>
<evidence type="ECO:0000256" key="2">
    <source>
        <dbReference type="SAM" id="SignalP"/>
    </source>
</evidence>
<dbReference type="Proteomes" id="UP000253370">
    <property type="component" value="Unassembled WGS sequence"/>
</dbReference>
<dbReference type="AlphaFoldDB" id="A0A365UAV1"/>
<reference evidence="3 4" key="1">
    <citation type="submission" date="2018-07" db="EMBL/GenBank/DDBJ databases">
        <title>Rhodosalinus sp. strain E84T genomic sequence and assembly.</title>
        <authorList>
            <person name="Liu Z.-W."/>
            <person name="Lu D.-C."/>
        </authorList>
    </citation>
    <scope>NUCLEOTIDE SEQUENCE [LARGE SCALE GENOMIC DNA]</scope>
    <source>
        <strain evidence="3 4">E84</strain>
    </source>
</reference>
<feature type="chain" id="PRO_5016875461" evidence="2">
    <location>
        <begin position="27"/>
        <end position="152"/>
    </location>
</feature>